<accession>A0A383UQM1</accession>
<keyword evidence="4" id="KW-0067">ATP-binding</keyword>
<dbReference type="SMART" id="SM00847">
    <property type="entry name" value="HA2"/>
    <property type="match status" value="1"/>
</dbReference>
<dbReference type="InterPro" id="IPR014001">
    <property type="entry name" value="Helicase_ATP-bd"/>
</dbReference>
<dbReference type="CDD" id="cd18791">
    <property type="entry name" value="SF2_C_RHA"/>
    <property type="match status" value="1"/>
</dbReference>
<evidence type="ECO:0000313" key="7">
    <source>
        <dbReference type="EMBL" id="SZF01865.1"/>
    </source>
</evidence>
<dbReference type="GO" id="GO:0003723">
    <property type="term" value="F:RNA binding"/>
    <property type="evidence" value="ECO:0007669"/>
    <property type="project" value="TreeGrafter"/>
</dbReference>
<feature type="domain" description="Helicase C-terminal" evidence="6">
    <location>
        <begin position="752"/>
        <end position="928"/>
    </location>
</feature>
<name>A0A383UQM1_BLUHO</name>
<gene>
    <name evidence="7" type="ORF">BLGHR1_12638</name>
</gene>
<evidence type="ECO:0000259" key="5">
    <source>
        <dbReference type="PROSITE" id="PS51192"/>
    </source>
</evidence>
<evidence type="ECO:0000256" key="1">
    <source>
        <dbReference type="ARBA" id="ARBA00012552"/>
    </source>
</evidence>
<dbReference type="GO" id="GO:0005524">
    <property type="term" value="F:ATP binding"/>
    <property type="evidence" value="ECO:0007669"/>
    <property type="project" value="UniProtKB-KW"/>
</dbReference>
<dbReference type="EMBL" id="UNSH01000041">
    <property type="protein sequence ID" value="SZF01865.1"/>
    <property type="molecule type" value="Genomic_DNA"/>
</dbReference>
<dbReference type="Pfam" id="PF04408">
    <property type="entry name" value="WHD_HA2"/>
    <property type="match status" value="1"/>
</dbReference>
<dbReference type="Gene3D" id="3.40.50.300">
    <property type="entry name" value="P-loop containing nucleotide triphosphate hydrolases"/>
    <property type="match status" value="2"/>
</dbReference>
<dbReference type="InterPro" id="IPR048333">
    <property type="entry name" value="HA2_WH"/>
</dbReference>
<feature type="domain" description="Helicase ATP-binding" evidence="5">
    <location>
        <begin position="491"/>
        <end position="666"/>
    </location>
</feature>
<evidence type="ECO:0000313" key="8">
    <source>
        <dbReference type="Proteomes" id="UP000275772"/>
    </source>
</evidence>
<sequence>MNYSILFLRNRRSLINNKAILSTPITRFLTKLSSENRIRTNCAPLKPPKKFKQFYRQNEATLDETKAIAIPTHADFPQLPKSIFSEPWVTKNWLNLTEIGKVIEESVLKIRRGKGVHQWKSTYVWISKDGKKYVATCSTDSKNEARKTSASQLLAILGKNGVLAEISKELEDAETERKKLQKEMGTIGPRGKLEIYNYAASFLAIPQVKIVSHTHAKKFGTNQAKYTVSIKLEEQNIFVEASGNKSSLTEVEACLKFKKAVEEYHREKGASSSSNSHDSTPDTISNNASLVLNHLQAKDFIFYCKQLLPNSSVITLKSGNLPNIKHDAGNLLHSCQVMLNGDPIGSETFASKYKDAEILAYLTGAVDLAKKYPENLKKFFNENRGISGKRVDASITVPFKISHDLLSFISKVTRPILRAHVDEPIDSRTEADQDYLKFGRPFCQKLGADEITTRNKHLRTKHEAYLRNPSFQTIRELRASLPMNMYRNDVLRLIDQNTYSVIVGETGSGKTTQVPAIILEDATIREMASNVNIICTQPRRIAAQSVARRVAYERGEKLQETVGYHVYMDAKRPPSGGSITYCTTQILLKQLQHCPDEVMDSVSHIIVDEAHERDIPIDFLLITLKKLLHARQAVGKSVPKVIIMSATLDISLFASYFGQVGEDGIMRPCPSISVPGKTYPVEKKYLDDVIDELNRKYHKSHRLDSCNDTQRYLQIEDDLKKEPSLDFNWKKIRDGATGALKENEDSLIPYNLIATTIAHISKSNSDGAILTFLPGLKDLEEVRKRLLQGPLGVNFSNASEYRIILLHSLMTEAQNLVFEQPPAGCRKIVLATNIAETSITIPDVKYVVDIGKLNEMHYDPITRIKNLKCTWISKSNSRQRAGRAGRVQNGFYYALFSKNRLDTLSVYGVPQLLRSDLQEVCLGTKGLTLNYSIKEFLSDAVEKPPPGAVDTAIKDLINLGALTKDEEITPLGKLLHSLPVDPDMGKLIVFGVIFRCFDPLLMLAAASCERDFFVRPPLKRREADAARRYFGHNSNSDTIALINAYREAQEIRRKGRYSEFAAFMSQNFLSTATFENIQKRMIQIKDVLVASGLIPKPSMKFYRPDDRVDNLLNENSGNQNLIRALSLARCPGNLAVRIGTTSKFRTKTEGDIMIRSGLNAIRSASSSHLPKNALISFTSMHKDDNQNLCLRNTTVISPLTVALFGGPLSQKGENLRTDQWISYRLSTNSDNLTAVKSISNLRNGLAKMLSMSFMDLAQRKSLVDDNTRRDFSSAIASVLDRSEAEIAQYNYEKQPYYSLDAGTRDILRRTNSRLASSSGQRP</sequence>
<dbReference type="SUPFAM" id="SSF52540">
    <property type="entry name" value="P-loop containing nucleoside triphosphate hydrolases"/>
    <property type="match status" value="1"/>
</dbReference>
<dbReference type="PROSITE" id="PS51194">
    <property type="entry name" value="HELICASE_CTER"/>
    <property type="match status" value="1"/>
</dbReference>
<dbReference type="Pfam" id="PF00271">
    <property type="entry name" value="Helicase_C"/>
    <property type="match status" value="1"/>
</dbReference>
<evidence type="ECO:0000259" key="6">
    <source>
        <dbReference type="PROSITE" id="PS51194"/>
    </source>
</evidence>
<evidence type="ECO:0000256" key="3">
    <source>
        <dbReference type="ARBA" id="ARBA00022801"/>
    </source>
</evidence>
<dbReference type="PANTHER" id="PTHR18934">
    <property type="entry name" value="ATP-DEPENDENT RNA HELICASE"/>
    <property type="match status" value="1"/>
</dbReference>
<dbReference type="GO" id="GO:1990904">
    <property type="term" value="C:ribonucleoprotein complex"/>
    <property type="evidence" value="ECO:0007669"/>
    <property type="project" value="UniProtKB-ARBA"/>
</dbReference>
<dbReference type="Pfam" id="PF00270">
    <property type="entry name" value="DEAD"/>
    <property type="match status" value="1"/>
</dbReference>
<dbReference type="PROSITE" id="PS51192">
    <property type="entry name" value="HELICASE_ATP_BIND_1"/>
    <property type="match status" value="1"/>
</dbReference>
<organism evidence="7 8">
    <name type="scientific">Blumeria hordei</name>
    <name type="common">Barley powdery mildew</name>
    <name type="synonym">Blumeria graminis f. sp. hordei</name>
    <dbReference type="NCBI Taxonomy" id="2867405"/>
    <lineage>
        <taxon>Eukaryota</taxon>
        <taxon>Fungi</taxon>
        <taxon>Dikarya</taxon>
        <taxon>Ascomycota</taxon>
        <taxon>Pezizomycotina</taxon>
        <taxon>Leotiomycetes</taxon>
        <taxon>Erysiphales</taxon>
        <taxon>Erysiphaceae</taxon>
        <taxon>Blumeria</taxon>
    </lineage>
</organism>
<dbReference type="InterPro" id="IPR001650">
    <property type="entry name" value="Helicase_C-like"/>
</dbReference>
<dbReference type="InterPro" id="IPR027417">
    <property type="entry name" value="P-loop_NTPase"/>
</dbReference>
<dbReference type="PROSITE" id="PS00690">
    <property type="entry name" value="DEAH_ATP_HELICASE"/>
    <property type="match status" value="1"/>
</dbReference>
<dbReference type="PANTHER" id="PTHR18934:SF203">
    <property type="entry name" value="ATP-DEPENDENT RNA HELICASE A"/>
    <property type="match status" value="1"/>
</dbReference>
<keyword evidence="2" id="KW-0547">Nucleotide-binding</keyword>
<keyword evidence="3" id="KW-0378">Hydrolase</keyword>
<dbReference type="InterPro" id="IPR002464">
    <property type="entry name" value="DNA/RNA_helicase_DEAH_CS"/>
</dbReference>
<dbReference type="Proteomes" id="UP000275772">
    <property type="component" value="Unassembled WGS sequence"/>
</dbReference>
<protein>
    <recommendedName>
        <fullName evidence="1">RNA helicase</fullName>
        <ecNumber evidence="1">3.6.4.13</ecNumber>
    </recommendedName>
</protein>
<dbReference type="Gene3D" id="1.20.120.1080">
    <property type="match status" value="1"/>
</dbReference>
<dbReference type="GO" id="GO:0003724">
    <property type="term" value="F:RNA helicase activity"/>
    <property type="evidence" value="ECO:0007669"/>
    <property type="project" value="UniProtKB-EC"/>
</dbReference>
<dbReference type="VEuPathDB" id="FungiDB:BLGHR1_12638"/>
<dbReference type="Pfam" id="PF21010">
    <property type="entry name" value="HA2_C"/>
    <property type="match status" value="1"/>
</dbReference>
<dbReference type="SMART" id="SM00490">
    <property type="entry name" value="HELICc"/>
    <property type="match status" value="1"/>
</dbReference>
<dbReference type="InterPro" id="IPR007502">
    <property type="entry name" value="Helicase-assoc_dom"/>
</dbReference>
<evidence type="ECO:0000256" key="4">
    <source>
        <dbReference type="ARBA" id="ARBA00022840"/>
    </source>
</evidence>
<reference evidence="7 8" key="1">
    <citation type="submission" date="2017-11" db="EMBL/GenBank/DDBJ databases">
        <authorList>
            <person name="Kracher B."/>
        </authorList>
    </citation>
    <scope>NUCLEOTIDE SEQUENCE [LARGE SCALE GENOMIC DNA]</scope>
    <source>
        <strain evidence="7 8">RACE1</strain>
    </source>
</reference>
<dbReference type="InterPro" id="IPR011545">
    <property type="entry name" value="DEAD/DEAH_box_helicase_dom"/>
</dbReference>
<dbReference type="GO" id="GO:0016787">
    <property type="term" value="F:hydrolase activity"/>
    <property type="evidence" value="ECO:0007669"/>
    <property type="project" value="UniProtKB-KW"/>
</dbReference>
<proteinExistence type="predicted"/>
<evidence type="ECO:0000256" key="2">
    <source>
        <dbReference type="ARBA" id="ARBA00022741"/>
    </source>
</evidence>
<dbReference type="CDD" id="cd17917">
    <property type="entry name" value="DEXHc_RHA-like"/>
    <property type="match status" value="1"/>
</dbReference>
<dbReference type="EC" id="3.6.4.13" evidence="1"/>
<dbReference type="SMART" id="SM00487">
    <property type="entry name" value="DEXDc"/>
    <property type="match status" value="1"/>
</dbReference>